<gene>
    <name evidence="1" type="ORF">INT47_013067</name>
</gene>
<protein>
    <submittedName>
        <fullName evidence="1">Uncharacterized protein</fullName>
    </submittedName>
</protein>
<sequence length="222" mass="25122">MLLGELTDCTITSAPTFRVTARNVMLEAKAIDSGMRVKLYVSNPVITRAFSSIRLSVDSARPLATLDDDRKIIGTTATKIRVRDLEKNHKFLKLKFILYKYVFENIYNEDMVMGKGFNVKAFATQLNTSYEKLVSEGLIMSNYNPVTVVESVTRPTTDLNTNRPVPCVIKSTYSYNENVRRLEDWTNPNLSLINLLNDRVPFSVEIFVVPTSSQTTDDECCV</sequence>
<organism evidence="1 2">
    <name type="scientific">Mucor saturninus</name>
    <dbReference type="NCBI Taxonomy" id="64648"/>
    <lineage>
        <taxon>Eukaryota</taxon>
        <taxon>Fungi</taxon>
        <taxon>Fungi incertae sedis</taxon>
        <taxon>Mucoromycota</taxon>
        <taxon>Mucoromycotina</taxon>
        <taxon>Mucoromycetes</taxon>
        <taxon>Mucorales</taxon>
        <taxon>Mucorineae</taxon>
        <taxon>Mucoraceae</taxon>
        <taxon>Mucor</taxon>
    </lineage>
</organism>
<dbReference type="AlphaFoldDB" id="A0A8H7QF49"/>
<evidence type="ECO:0000313" key="1">
    <source>
        <dbReference type="EMBL" id="KAG2191492.1"/>
    </source>
</evidence>
<evidence type="ECO:0000313" key="2">
    <source>
        <dbReference type="Proteomes" id="UP000603453"/>
    </source>
</evidence>
<keyword evidence="2" id="KW-1185">Reference proteome</keyword>
<proteinExistence type="predicted"/>
<dbReference type="EMBL" id="JAEPRD010000404">
    <property type="protein sequence ID" value="KAG2191492.1"/>
    <property type="molecule type" value="Genomic_DNA"/>
</dbReference>
<dbReference type="OrthoDB" id="2224005at2759"/>
<dbReference type="Proteomes" id="UP000603453">
    <property type="component" value="Unassembled WGS sequence"/>
</dbReference>
<reference evidence="1" key="1">
    <citation type="submission" date="2020-12" db="EMBL/GenBank/DDBJ databases">
        <title>Metabolic potential, ecology and presence of endohyphal bacteria is reflected in genomic diversity of Mucoromycotina.</title>
        <authorList>
            <person name="Muszewska A."/>
            <person name="Okrasinska A."/>
            <person name="Steczkiewicz K."/>
            <person name="Drgas O."/>
            <person name="Orlowska M."/>
            <person name="Perlinska-Lenart U."/>
            <person name="Aleksandrzak-Piekarczyk T."/>
            <person name="Szatraj K."/>
            <person name="Zielenkiewicz U."/>
            <person name="Pilsyk S."/>
            <person name="Malc E."/>
            <person name="Mieczkowski P."/>
            <person name="Kruszewska J.S."/>
            <person name="Biernat P."/>
            <person name="Pawlowska J."/>
        </authorList>
    </citation>
    <scope>NUCLEOTIDE SEQUENCE</scope>
    <source>
        <strain evidence="1">WA0000017839</strain>
    </source>
</reference>
<name>A0A8H7QF49_9FUNG</name>
<comment type="caution">
    <text evidence="1">The sequence shown here is derived from an EMBL/GenBank/DDBJ whole genome shotgun (WGS) entry which is preliminary data.</text>
</comment>
<accession>A0A8H7QF49</accession>